<name>A0ABQ9GP29_9NEOP</name>
<organism evidence="2 3">
    <name type="scientific">Dryococelus australis</name>
    <dbReference type="NCBI Taxonomy" id="614101"/>
    <lineage>
        <taxon>Eukaryota</taxon>
        <taxon>Metazoa</taxon>
        <taxon>Ecdysozoa</taxon>
        <taxon>Arthropoda</taxon>
        <taxon>Hexapoda</taxon>
        <taxon>Insecta</taxon>
        <taxon>Pterygota</taxon>
        <taxon>Neoptera</taxon>
        <taxon>Polyneoptera</taxon>
        <taxon>Phasmatodea</taxon>
        <taxon>Verophasmatodea</taxon>
        <taxon>Anareolatae</taxon>
        <taxon>Phasmatidae</taxon>
        <taxon>Eurycanthinae</taxon>
        <taxon>Dryococelus</taxon>
    </lineage>
</organism>
<reference evidence="2 3" key="1">
    <citation type="submission" date="2023-02" db="EMBL/GenBank/DDBJ databases">
        <title>LHISI_Scaffold_Assembly.</title>
        <authorList>
            <person name="Stuart O.P."/>
            <person name="Cleave R."/>
            <person name="Magrath M.J.L."/>
            <person name="Mikheyev A.S."/>
        </authorList>
    </citation>
    <scope>NUCLEOTIDE SEQUENCE [LARGE SCALE GENOMIC DNA]</scope>
    <source>
        <strain evidence="2">Daus_M_001</strain>
        <tissue evidence="2">Leg muscle</tissue>
    </source>
</reference>
<comment type="caution">
    <text evidence="2">The sequence shown here is derived from an EMBL/GenBank/DDBJ whole genome shotgun (WGS) entry which is preliminary data.</text>
</comment>
<gene>
    <name evidence="2" type="ORF">PR048_024615</name>
</gene>
<dbReference type="EMBL" id="JARBHB010000010">
    <property type="protein sequence ID" value="KAJ8873781.1"/>
    <property type="molecule type" value="Genomic_DNA"/>
</dbReference>
<proteinExistence type="predicted"/>
<protein>
    <submittedName>
        <fullName evidence="2">Uncharacterized protein</fullName>
    </submittedName>
</protein>
<evidence type="ECO:0000256" key="1">
    <source>
        <dbReference type="SAM" id="MobiDB-lite"/>
    </source>
</evidence>
<dbReference type="Proteomes" id="UP001159363">
    <property type="component" value="Chromosome 9"/>
</dbReference>
<keyword evidence="3" id="KW-1185">Reference proteome</keyword>
<sequence>MMCNTSAARRRYAETFPARHLPGARAFTSVYLRLGDELVQRLEDVPLNIRDEMWYMNDGHKCVQLTWTMWRITDNTCKMNAVPYRLISRNVAACAPVIRRESHSGVYTRTSPSRDILPGRQSPSPAPSPSLSARVAPTQGHADIVVVYPTERGNFPFNRITIGGSRQLVEASGGMTPGCESLCEVSGVVPIDSRSVSVLDMASGTTSQDPHRPGFDSRSGHPEFGFPWFPEIAPGDCWDGSLTKATADSFPDLRQSLFPAQFAPSLMTSLSTRRPRLDFRSDHAALCPPPPLLTKANRVRFPVESLAGFRMWKSCRTMQLLGGFPRGYTVSQPLHSGAAPFSPHFTLIGFQDLDVNTSEKRDSTRPNFLFRWEEVSIKVYPELEQQLDPSIALHNSELPVASITTALPMTPGLLVSAEGRTSTPADRGVMIYRENDVTSGERRGGLMARDKHSIQRVQQDIATLSQSHTGRPARGVPLLSSSPVVLVQSPPAHTNGVAPTTLREVGSAGKVCGEMNMEQRKNTVLIEMEAPRENQLGSSNVRHVYHVRYSGMNPHQSTQFAVVRLISSLTTRPPWRALTGRKAIAHEFVPECHRDIFRSFSLNLAQTLLCGAEVWDCNVA</sequence>
<accession>A0ABQ9GP29</accession>
<evidence type="ECO:0000313" key="2">
    <source>
        <dbReference type="EMBL" id="KAJ8873781.1"/>
    </source>
</evidence>
<evidence type="ECO:0000313" key="3">
    <source>
        <dbReference type="Proteomes" id="UP001159363"/>
    </source>
</evidence>
<feature type="region of interest" description="Disordered" evidence="1">
    <location>
        <begin position="105"/>
        <end position="135"/>
    </location>
</feature>